<name>A0ACB0KI77_TRIPR</name>
<proteinExistence type="predicted"/>
<sequence>MAIVEELYLPEECWECIFKISLQKYGDHSLNSLSVVSKQFLSITDRLKFSLTISNQTLPSLPRLLQRFTNLTSLDLSHFRVNCDVILTQLSCFPLQIKSLNLSYRGTIPSNGLQIFSQKITTLTSLICSNIGFFYISDLYLIANSFPLLEELDLSLPKIEVIKSYDYFDINSITLALPKLRKVNLSGCYYITNSSLFHLCKNCKFLEEVVMFDCKNLTGIGIASAIRERPNLRSFSITLSEAIISMELIDSLRSLKHLSCLDWSFSYISDQLLLYLADKGLNLRRLVLRGCSGYSYLLDLSHCRCISEGIVEVLRCCEIIHLNLSYCKKVNLSGMNFQVPKLEVLNLSFTRIDDKTLNAISKSCSGLLQLELERCYNITGKGVKQVVEKCTRLKEINLLHCRKVSADVDFWTAMVLLRPSLRKIIPPSDFRPSNSKRKPLFGRGCFRC</sequence>
<dbReference type="Proteomes" id="UP001177021">
    <property type="component" value="Unassembled WGS sequence"/>
</dbReference>
<reference evidence="1" key="1">
    <citation type="submission" date="2023-10" db="EMBL/GenBank/DDBJ databases">
        <authorList>
            <person name="Rodriguez Cubillos JULIANA M."/>
            <person name="De Vega J."/>
        </authorList>
    </citation>
    <scope>NUCLEOTIDE SEQUENCE</scope>
</reference>
<evidence type="ECO:0000313" key="2">
    <source>
        <dbReference type="Proteomes" id="UP001177021"/>
    </source>
</evidence>
<organism evidence="1 2">
    <name type="scientific">Trifolium pratense</name>
    <name type="common">Red clover</name>
    <dbReference type="NCBI Taxonomy" id="57577"/>
    <lineage>
        <taxon>Eukaryota</taxon>
        <taxon>Viridiplantae</taxon>
        <taxon>Streptophyta</taxon>
        <taxon>Embryophyta</taxon>
        <taxon>Tracheophyta</taxon>
        <taxon>Spermatophyta</taxon>
        <taxon>Magnoliopsida</taxon>
        <taxon>eudicotyledons</taxon>
        <taxon>Gunneridae</taxon>
        <taxon>Pentapetalae</taxon>
        <taxon>rosids</taxon>
        <taxon>fabids</taxon>
        <taxon>Fabales</taxon>
        <taxon>Fabaceae</taxon>
        <taxon>Papilionoideae</taxon>
        <taxon>50 kb inversion clade</taxon>
        <taxon>NPAAA clade</taxon>
        <taxon>Hologalegina</taxon>
        <taxon>IRL clade</taxon>
        <taxon>Trifolieae</taxon>
        <taxon>Trifolium</taxon>
    </lineage>
</organism>
<dbReference type="EMBL" id="CASHSV030000206">
    <property type="protein sequence ID" value="CAJ2656353.1"/>
    <property type="molecule type" value="Genomic_DNA"/>
</dbReference>
<protein>
    <submittedName>
        <fullName evidence="1">Uncharacterized protein</fullName>
    </submittedName>
</protein>
<keyword evidence="2" id="KW-1185">Reference proteome</keyword>
<comment type="caution">
    <text evidence="1">The sequence shown here is derived from an EMBL/GenBank/DDBJ whole genome shotgun (WGS) entry which is preliminary data.</text>
</comment>
<evidence type="ECO:0000313" key="1">
    <source>
        <dbReference type="EMBL" id="CAJ2656353.1"/>
    </source>
</evidence>
<accession>A0ACB0KI77</accession>
<gene>
    <name evidence="1" type="ORF">MILVUS5_LOCUS23112</name>
</gene>